<keyword evidence="4 6" id="KW-0862">Zinc</keyword>
<evidence type="ECO:0000256" key="2">
    <source>
        <dbReference type="ARBA" id="ARBA00008072"/>
    </source>
</evidence>
<name>A0A317FC91_9PROT</name>
<dbReference type="InterPro" id="IPR013154">
    <property type="entry name" value="ADH-like_N"/>
</dbReference>
<dbReference type="Pfam" id="PF00107">
    <property type="entry name" value="ADH_zinc_N"/>
    <property type="match status" value="1"/>
</dbReference>
<dbReference type="PANTHER" id="PTHR43161">
    <property type="entry name" value="SORBITOL DEHYDROGENASE"/>
    <property type="match status" value="1"/>
</dbReference>
<dbReference type="GO" id="GO:0008270">
    <property type="term" value="F:zinc ion binding"/>
    <property type="evidence" value="ECO:0007669"/>
    <property type="project" value="InterPro"/>
</dbReference>
<dbReference type="GO" id="GO:0016616">
    <property type="term" value="F:oxidoreductase activity, acting on the CH-OH group of donors, NAD or NADP as acceptor"/>
    <property type="evidence" value="ECO:0007669"/>
    <property type="project" value="UniProtKB-ARBA"/>
</dbReference>
<evidence type="ECO:0000313" key="8">
    <source>
        <dbReference type="EMBL" id="PWS36113.1"/>
    </source>
</evidence>
<keyword evidence="3 6" id="KW-0479">Metal-binding</keyword>
<dbReference type="PANTHER" id="PTHR43161:SF9">
    <property type="entry name" value="SORBITOL DEHYDROGENASE"/>
    <property type="match status" value="1"/>
</dbReference>
<dbReference type="EMBL" id="QGNA01000003">
    <property type="protein sequence ID" value="PWS36113.1"/>
    <property type="molecule type" value="Genomic_DNA"/>
</dbReference>
<dbReference type="InterPro" id="IPR011032">
    <property type="entry name" value="GroES-like_sf"/>
</dbReference>
<organism evidence="8 9">
    <name type="scientific">Falsiroseomonas bella</name>
    <dbReference type="NCBI Taxonomy" id="2184016"/>
    <lineage>
        <taxon>Bacteria</taxon>
        <taxon>Pseudomonadati</taxon>
        <taxon>Pseudomonadota</taxon>
        <taxon>Alphaproteobacteria</taxon>
        <taxon>Acetobacterales</taxon>
        <taxon>Roseomonadaceae</taxon>
        <taxon>Falsiroseomonas</taxon>
    </lineage>
</organism>
<dbReference type="RefSeq" id="WP_109870907.1">
    <property type="nucleotide sequence ID" value="NZ_QGNA01000003.1"/>
</dbReference>
<dbReference type="Pfam" id="PF08240">
    <property type="entry name" value="ADH_N"/>
    <property type="match status" value="1"/>
</dbReference>
<keyword evidence="9" id="KW-1185">Reference proteome</keyword>
<dbReference type="Gene3D" id="3.90.180.10">
    <property type="entry name" value="Medium-chain alcohol dehydrogenases, catalytic domain"/>
    <property type="match status" value="1"/>
</dbReference>
<dbReference type="SMART" id="SM00829">
    <property type="entry name" value="PKS_ER"/>
    <property type="match status" value="1"/>
</dbReference>
<gene>
    <name evidence="8" type="ORF">DFH01_12975</name>
</gene>
<dbReference type="Proteomes" id="UP000245765">
    <property type="component" value="Unassembled WGS sequence"/>
</dbReference>
<evidence type="ECO:0000313" key="9">
    <source>
        <dbReference type="Proteomes" id="UP000245765"/>
    </source>
</evidence>
<dbReference type="InterPro" id="IPR036291">
    <property type="entry name" value="NAD(P)-bd_dom_sf"/>
</dbReference>
<evidence type="ECO:0000256" key="3">
    <source>
        <dbReference type="ARBA" id="ARBA00022723"/>
    </source>
</evidence>
<evidence type="ECO:0000256" key="6">
    <source>
        <dbReference type="RuleBase" id="RU361277"/>
    </source>
</evidence>
<dbReference type="SUPFAM" id="SSF50129">
    <property type="entry name" value="GroES-like"/>
    <property type="match status" value="1"/>
</dbReference>
<proteinExistence type="inferred from homology"/>
<protein>
    <submittedName>
        <fullName evidence="8">L-idonate 5-dehydrogenase</fullName>
    </submittedName>
</protein>
<dbReference type="OrthoDB" id="9809185at2"/>
<dbReference type="SUPFAM" id="SSF51735">
    <property type="entry name" value="NAD(P)-binding Rossmann-fold domains"/>
    <property type="match status" value="1"/>
</dbReference>
<accession>A0A317FC91</accession>
<comment type="cofactor">
    <cofactor evidence="1 6">
        <name>Zn(2+)</name>
        <dbReference type="ChEBI" id="CHEBI:29105"/>
    </cofactor>
</comment>
<keyword evidence="5" id="KW-0560">Oxidoreductase</keyword>
<dbReference type="PROSITE" id="PS00059">
    <property type="entry name" value="ADH_ZINC"/>
    <property type="match status" value="1"/>
</dbReference>
<evidence type="ECO:0000256" key="5">
    <source>
        <dbReference type="ARBA" id="ARBA00023002"/>
    </source>
</evidence>
<evidence type="ECO:0000259" key="7">
    <source>
        <dbReference type="SMART" id="SM00829"/>
    </source>
</evidence>
<dbReference type="CDD" id="cd08232">
    <property type="entry name" value="idonate-5-DH"/>
    <property type="match status" value="1"/>
</dbReference>
<feature type="domain" description="Enoyl reductase (ER)" evidence="7">
    <location>
        <begin position="10"/>
        <end position="344"/>
    </location>
</feature>
<evidence type="ECO:0000256" key="4">
    <source>
        <dbReference type="ARBA" id="ARBA00022833"/>
    </source>
</evidence>
<comment type="caution">
    <text evidence="8">The sequence shown here is derived from an EMBL/GenBank/DDBJ whole genome shotgun (WGS) entry which is preliminary data.</text>
</comment>
<dbReference type="InterPro" id="IPR002328">
    <property type="entry name" value="ADH_Zn_CS"/>
</dbReference>
<dbReference type="Gene3D" id="3.40.50.720">
    <property type="entry name" value="NAD(P)-binding Rossmann-like Domain"/>
    <property type="match status" value="1"/>
</dbReference>
<comment type="similarity">
    <text evidence="2 6">Belongs to the zinc-containing alcohol dehydrogenase family.</text>
</comment>
<dbReference type="AlphaFoldDB" id="A0A317FC91"/>
<reference evidence="9" key="1">
    <citation type="submission" date="2018-05" db="EMBL/GenBank/DDBJ databases">
        <authorList>
            <person name="Du Z."/>
            <person name="Wang X."/>
        </authorList>
    </citation>
    <scope>NUCLEOTIDE SEQUENCE [LARGE SCALE GENOMIC DNA]</scope>
    <source>
        <strain evidence="9">CQN31</strain>
    </source>
</reference>
<dbReference type="InterPro" id="IPR013149">
    <property type="entry name" value="ADH-like_C"/>
</dbReference>
<dbReference type="InterPro" id="IPR020843">
    <property type="entry name" value="ER"/>
</dbReference>
<sequence>MATTEAAVIHAARDLRVEAVELAEPGPGEVMVAIGAGGICGSDLHYWLDGGFGTVRLRQPMVLGHEIAGTVAALGAGVEGLREGDRVAVNPSSPCGACEYCARGEPQHCLDMRFFGSAMRMPHVQGGFRRHLVCAARQCVKIGDTVSIGEAAMSEPLAVALHAVAQAGEVRGKRVLITGFGPIGGVVLLAARHAGAAWVTVTEVVEEPLAFARRLGADAAVNVAADRAALAAEEADKGRFDLAFECSGNPRALAQAIACVRPRGTIVQVGIGGAFDVPMNTVVAKELRLAGSFRFHPEFEIAAGLISRREIDVRPLITATRPLAQAEAAFALAADRRAAMKVQLSFG</sequence>
<evidence type="ECO:0000256" key="1">
    <source>
        <dbReference type="ARBA" id="ARBA00001947"/>
    </source>
</evidence>